<evidence type="ECO:0000256" key="1">
    <source>
        <dbReference type="ARBA" id="ARBA00005568"/>
    </source>
</evidence>
<name>A0A9J7BXF9_9BACT</name>
<feature type="domain" description="HpcH/HpaI aldolase/citrate lyase" evidence="4">
    <location>
        <begin position="14"/>
        <end position="236"/>
    </location>
</feature>
<gene>
    <name evidence="5" type="ORF">MOP44_11720</name>
</gene>
<dbReference type="EMBL" id="CP093313">
    <property type="protein sequence ID" value="UWZ86586.1"/>
    <property type="molecule type" value="Genomic_DNA"/>
</dbReference>
<dbReference type="GO" id="GO:0005737">
    <property type="term" value="C:cytoplasm"/>
    <property type="evidence" value="ECO:0007669"/>
    <property type="project" value="TreeGrafter"/>
</dbReference>
<dbReference type="Pfam" id="PF03328">
    <property type="entry name" value="HpcH_HpaI"/>
    <property type="match status" value="1"/>
</dbReference>
<evidence type="ECO:0000256" key="2">
    <source>
        <dbReference type="ARBA" id="ARBA00022723"/>
    </source>
</evidence>
<dbReference type="GO" id="GO:0016832">
    <property type="term" value="F:aldehyde-lyase activity"/>
    <property type="evidence" value="ECO:0007669"/>
    <property type="project" value="TreeGrafter"/>
</dbReference>
<evidence type="ECO:0000256" key="3">
    <source>
        <dbReference type="ARBA" id="ARBA00023239"/>
    </source>
</evidence>
<dbReference type="GO" id="GO:0046872">
    <property type="term" value="F:metal ion binding"/>
    <property type="evidence" value="ECO:0007669"/>
    <property type="project" value="UniProtKB-KW"/>
</dbReference>
<dbReference type="InterPro" id="IPR005000">
    <property type="entry name" value="Aldolase/citrate-lyase_domain"/>
</dbReference>
<reference evidence="5" key="1">
    <citation type="submission" date="2021-04" db="EMBL/GenBank/DDBJ databases">
        <title>Phylogenetic analysis of Acidobacteriaceae.</title>
        <authorList>
            <person name="Qiu L."/>
            <person name="Zhang Q."/>
        </authorList>
    </citation>
    <scope>NUCLEOTIDE SEQUENCE</scope>
    <source>
        <strain evidence="5">DSM 25168</strain>
    </source>
</reference>
<keyword evidence="2" id="KW-0479">Metal-binding</keyword>
<comment type="similarity">
    <text evidence="1">Belongs to the HpcH/HpaI aldolase family.</text>
</comment>
<dbReference type="InterPro" id="IPR050251">
    <property type="entry name" value="HpcH-HpaI_aldolase"/>
</dbReference>
<dbReference type="InterPro" id="IPR040442">
    <property type="entry name" value="Pyrv_kinase-like_dom_sf"/>
</dbReference>
<proteinExistence type="inferred from homology"/>
<protein>
    <submittedName>
        <fullName evidence="5">Aldolase/citrate lyase family protein</fullName>
    </submittedName>
</protein>
<dbReference type="PANTHER" id="PTHR30502">
    <property type="entry name" value="2-KETO-3-DEOXY-L-RHAMNONATE ALDOLASE"/>
    <property type="match status" value="1"/>
</dbReference>
<dbReference type="SUPFAM" id="SSF51621">
    <property type="entry name" value="Phosphoenolpyruvate/pyruvate domain"/>
    <property type="match status" value="1"/>
</dbReference>
<dbReference type="PANTHER" id="PTHR30502:SF0">
    <property type="entry name" value="PHOSPHOENOLPYRUVATE CARBOXYLASE FAMILY PROTEIN"/>
    <property type="match status" value="1"/>
</dbReference>
<evidence type="ECO:0000313" key="5">
    <source>
        <dbReference type="EMBL" id="UWZ86586.1"/>
    </source>
</evidence>
<dbReference type="Proteomes" id="UP001059380">
    <property type="component" value="Chromosome"/>
</dbReference>
<dbReference type="RefSeq" id="WP_260796224.1">
    <property type="nucleotide sequence ID" value="NZ_CP093313.1"/>
</dbReference>
<evidence type="ECO:0000313" key="6">
    <source>
        <dbReference type="Proteomes" id="UP001059380"/>
    </source>
</evidence>
<dbReference type="Gene3D" id="3.20.20.60">
    <property type="entry name" value="Phosphoenolpyruvate-binding domains"/>
    <property type="match status" value="1"/>
</dbReference>
<dbReference type="AlphaFoldDB" id="A0A9J7BXF9"/>
<evidence type="ECO:0000259" key="4">
    <source>
        <dbReference type="Pfam" id="PF03328"/>
    </source>
</evidence>
<sequence length="245" mass="26099">MDLNAWVRERTPRFGTLLSIDNAAAVEIAQLSGFDWLWIDGEHGQFNEVSAAAASALCSAGPLTFVRLPDFSPTAIKRYLETGCDAIILPAVSTIEDVRAIARAALYPPRGQRSVGIARAQGYGSTFQEYLTTKSYSVVAQIETVAGVQNAREIVGQDAIDAVIIGPYDLSGSFGIPGQVEAPEVVAAIAEVHDLCKEADKPCGIFAATAEKARAYAAQGFDLIAVGIDSSILMNAYRQLLQSMV</sequence>
<organism evidence="5 6">
    <name type="scientific">Occallatibacter riparius</name>
    <dbReference type="NCBI Taxonomy" id="1002689"/>
    <lineage>
        <taxon>Bacteria</taxon>
        <taxon>Pseudomonadati</taxon>
        <taxon>Acidobacteriota</taxon>
        <taxon>Terriglobia</taxon>
        <taxon>Terriglobales</taxon>
        <taxon>Acidobacteriaceae</taxon>
        <taxon>Occallatibacter</taxon>
    </lineage>
</organism>
<keyword evidence="6" id="KW-1185">Reference proteome</keyword>
<dbReference type="InterPro" id="IPR015813">
    <property type="entry name" value="Pyrv/PenolPyrv_kinase-like_dom"/>
</dbReference>
<keyword evidence="3 5" id="KW-0456">Lyase</keyword>
<dbReference type="KEGG" id="orp:MOP44_11720"/>
<accession>A0A9J7BXF9</accession>